<keyword evidence="4" id="KW-1185">Reference proteome</keyword>
<protein>
    <submittedName>
        <fullName evidence="3">VOC family protein</fullName>
    </submittedName>
</protein>
<dbReference type="InterPro" id="IPR004360">
    <property type="entry name" value="Glyas_Fos-R_dOase_dom"/>
</dbReference>
<dbReference type="PANTHER" id="PTHR43048:SF3">
    <property type="entry name" value="METHYLMALONYL-COA EPIMERASE, MITOCHONDRIAL"/>
    <property type="match status" value="1"/>
</dbReference>
<reference evidence="3" key="1">
    <citation type="submission" date="2020-08" db="EMBL/GenBank/DDBJ databases">
        <authorList>
            <person name="Liu C."/>
            <person name="Sun Q."/>
        </authorList>
    </citation>
    <scope>NUCLEOTIDE SEQUENCE</scope>
    <source>
        <strain evidence="3">BX16</strain>
    </source>
</reference>
<dbReference type="SUPFAM" id="SSF54593">
    <property type="entry name" value="Glyoxalase/Bleomycin resistance protein/Dihydroxybiphenyl dioxygenase"/>
    <property type="match status" value="1"/>
</dbReference>
<keyword evidence="1" id="KW-0479">Metal-binding</keyword>
<evidence type="ECO:0000259" key="2">
    <source>
        <dbReference type="PROSITE" id="PS51819"/>
    </source>
</evidence>
<name>A0A923SLI2_9FIRM</name>
<dbReference type="GO" id="GO:0004493">
    <property type="term" value="F:methylmalonyl-CoA epimerase activity"/>
    <property type="evidence" value="ECO:0007669"/>
    <property type="project" value="TreeGrafter"/>
</dbReference>
<dbReference type="InterPro" id="IPR051785">
    <property type="entry name" value="MMCE/EMCE_epimerase"/>
</dbReference>
<dbReference type="PROSITE" id="PS51819">
    <property type="entry name" value="VOC"/>
    <property type="match status" value="1"/>
</dbReference>
<dbReference type="InterPro" id="IPR037523">
    <property type="entry name" value="VOC_core"/>
</dbReference>
<dbReference type="Pfam" id="PF00903">
    <property type="entry name" value="Glyoxalase"/>
    <property type="match status" value="1"/>
</dbReference>
<dbReference type="EMBL" id="JACRWC010000057">
    <property type="protein sequence ID" value="MBC5999289.1"/>
    <property type="molecule type" value="Genomic_DNA"/>
</dbReference>
<sequence length="165" mass="18802">MTDADGMILEFMQEANADTSQDYIKLLHVGHTVTDMDKAIDFFENTMGFKMVMKPELETDEMEAKGLGYLELQNVTSATAMFEMPSGQIIEALYYEYPKISDVTPTPLNYVGKHHVAYEVENMEEAHAELKKAGCEPLYKPLDDGNVCWEYMKNFEGTVFELTQE</sequence>
<organism evidence="3 4">
    <name type="scientific">Lentihominibacter faecis</name>
    <dbReference type="NCBI Taxonomy" id="2764712"/>
    <lineage>
        <taxon>Bacteria</taxon>
        <taxon>Bacillati</taxon>
        <taxon>Bacillota</taxon>
        <taxon>Clostridia</taxon>
        <taxon>Peptostreptococcales</taxon>
        <taxon>Anaerovoracaceae</taxon>
        <taxon>Lentihominibacter</taxon>
    </lineage>
</organism>
<dbReference type="Proteomes" id="UP000644115">
    <property type="component" value="Unassembled WGS sequence"/>
</dbReference>
<dbReference type="Gene3D" id="3.10.180.10">
    <property type="entry name" value="2,3-Dihydroxybiphenyl 1,2-Dioxygenase, domain 1"/>
    <property type="match status" value="1"/>
</dbReference>
<evidence type="ECO:0000313" key="3">
    <source>
        <dbReference type="EMBL" id="MBC5999289.1"/>
    </source>
</evidence>
<feature type="domain" description="VOC" evidence="2">
    <location>
        <begin position="25"/>
        <end position="165"/>
    </location>
</feature>
<dbReference type="GO" id="GO:0046491">
    <property type="term" value="P:L-methylmalonyl-CoA metabolic process"/>
    <property type="evidence" value="ECO:0007669"/>
    <property type="project" value="TreeGrafter"/>
</dbReference>
<dbReference type="InterPro" id="IPR029068">
    <property type="entry name" value="Glyas_Bleomycin-R_OHBP_Dase"/>
</dbReference>
<proteinExistence type="predicted"/>
<gene>
    <name evidence="3" type="ORF">H8876_04685</name>
</gene>
<dbReference type="PANTHER" id="PTHR43048">
    <property type="entry name" value="METHYLMALONYL-COA EPIMERASE"/>
    <property type="match status" value="1"/>
</dbReference>
<dbReference type="AlphaFoldDB" id="A0A923SLI2"/>
<evidence type="ECO:0000256" key="1">
    <source>
        <dbReference type="ARBA" id="ARBA00022723"/>
    </source>
</evidence>
<dbReference type="GO" id="GO:0046872">
    <property type="term" value="F:metal ion binding"/>
    <property type="evidence" value="ECO:0007669"/>
    <property type="project" value="UniProtKB-KW"/>
</dbReference>
<accession>A0A923SLI2</accession>
<evidence type="ECO:0000313" key="4">
    <source>
        <dbReference type="Proteomes" id="UP000644115"/>
    </source>
</evidence>
<comment type="caution">
    <text evidence="3">The sequence shown here is derived from an EMBL/GenBank/DDBJ whole genome shotgun (WGS) entry which is preliminary data.</text>
</comment>